<organism evidence="5 6">
    <name type="scientific">Micromonospora fluostatini</name>
    <dbReference type="NCBI Taxonomy" id="1629071"/>
    <lineage>
        <taxon>Bacteria</taxon>
        <taxon>Bacillati</taxon>
        <taxon>Actinomycetota</taxon>
        <taxon>Actinomycetes</taxon>
        <taxon>Micromonosporales</taxon>
        <taxon>Micromonosporaceae</taxon>
        <taxon>Micromonospora</taxon>
    </lineage>
</organism>
<evidence type="ECO:0000313" key="5">
    <source>
        <dbReference type="EMBL" id="TDC00056.1"/>
    </source>
</evidence>
<accession>A0ABY2DK46</accession>
<comment type="caution">
    <text evidence="5">The sequence shown here is derived from an EMBL/GenBank/DDBJ whole genome shotgun (WGS) entry which is preliminary data.</text>
</comment>
<dbReference type="PANTHER" id="PTHR44846">
    <property type="entry name" value="MANNOSYL-D-GLYCERATE TRANSPORT/METABOLISM SYSTEM REPRESSOR MNGR-RELATED"/>
    <property type="match status" value="1"/>
</dbReference>
<feature type="domain" description="HTH gntR-type" evidence="4">
    <location>
        <begin position="11"/>
        <end position="79"/>
    </location>
</feature>
<dbReference type="InterPro" id="IPR036388">
    <property type="entry name" value="WH-like_DNA-bd_sf"/>
</dbReference>
<name>A0ABY2DK46_9ACTN</name>
<dbReference type="Proteomes" id="UP000295626">
    <property type="component" value="Unassembled WGS sequence"/>
</dbReference>
<dbReference type="Pfam" id="PF00392">
    <property type="entry name" value="GntR"/>
    <property type="match status" value="1"/>
</dbReference>
<proteinExistence type="predicted"/>
<keyword evidence="1" id="KW-0805">Transcription regulation</keyword>
<evidence type="ECO:0000256" key="1">
    <source>
        <dbReference type="ARBA" id="ARBA00023015"/>
    </source>
</evidence>
<dbReference type="PANTHER" id="PTHR44846:SF1">
    <property type="entry name" value="MANNOSYL-D-GLYCERATE TRANSPORT_METABOLISM SYSTEM REPRESSOR MNGR-RELATED"/>
    <property type="match status" value="1"/>
</dbReference>
<dbReference type="PRINTS" id="PR00035">
    <property type="entry name" value="HTHGNTR"/>
</dbReference>
<evidence type="ECO:0000259" key="4">
    <source>
        <dbReference type="PROSITE" id="PS50949"/>
    </source>
</evidence>
<sequence length="145" mass="15825">MSSESGFDPDVATWKQLADRLRQAIRSGQLAPGQRVPTELGLTQEYQLSRLTVRRALQQLRSEGLIVVVRSRGTFVRGEQERTLIALATGDQAQARMPDPPEQRNFGLQEGEPVILVTRADGKVEKYGAHSVTVVSTQGPTGTVG</sequence>
<keyword evidence="2" id="KW-0238">DNA-binding</keyword>
<dbReference type="CDD" id="cd07377">
    <property type="entry name" value="WHTH_GntR"/>
    <property type="match status" value="1"/>
</dbReference>
<dbReference type="SUPFAM" id="SSF46785">
    <property type="entry name" value="Winged helix' DNA-binding domain"/>
    <property type="match status" value="1"/>
</dbReference>
<keyword evidence="3" id="KW-0804">Transcription</keyword>
<dbReference type="InterPro" id="IPR050679">
    <property type="entry name" value="Bact_HTH_transcr_reg"/>
</dbReference>
<reference evidence="5 6" key="1">
    <citation type="submission" date="2019-02" db="EMBL/GenBank/DDBJ databases">
        <title>Draft genome sequences of novel Actinobacteria.</title>
        <authorList>
            <person name="Sahin N."/>
            <person name="Ay H."/>
            <person name="Saygin H."/>
        </authorList>
    </citation>
    <scope>NUCLEOTIDE SEQUENCE [LARGE SCALE GENOMIC DNA]</scope>
    <source>
        <strain evidence="5 6">JCM 30529</strain>
    </source>
</reference>
<protein>
    <submittedName>
        <fullName evidence="5">GntR family transcriptional regulator</fullName>
    </submittedName>
</protein>
<dbReference type="SMART" id="SM00345">
    <property type="entry name" value="HTH_GNTR"/>
    <property type="match status" value="1"/>
</dbReference>
<dbReference type="Gene3D" id="1.10.10.10">
    <property type="entry name" value="Winged helix-like DNA-binding domain superfamily/Winged helix DNA-binding domain"/>
    <property type="match status" value="1"/>
</dbReference>
<dbReference type="InterPro" id="IPR000524">
    <property type="entry name" value="Tscrpt_reg_HTH_GntR"/>
</dbReference>
<evidence type="ECO:0000313" key="6">
    <source>
        <dbReference type="Proteomes" id="UP000295626"/>
    </source>
</evidence>
<keyword evidence="6" id="KW-1185">Reference proteome</keyword>
<evidence type="ECO:0000256" key="2">
    <source>
        <dbReference type="ARBA" id="ARBA00023125"/>
    </source>
</evidence>
<dbReference type="EMBL" id="SMKE01000128">
    <property type="protein sequence ID" value="TDC00056.1"/>
    <property type="molecule type" value="Genomic_DNA"/>
</dbReference>
<evidence type="ECO:0000256" key="3">
    <source>
        <dbReference type="ARBA" id="ARBA00023163"/>
    </source>
</evidence>
<gene>
    <name evidence="5" type="ORF">E1091_05670</name>
</gene>
<dbReference type="PROSITE" id="PS50949">
    <property type="entry name" value="HTH_GNTR"/>
    <property type="match status" value="1"/>
</dbReference>
<dbReference type="InterPro" id="IPR036390">
    <property type="entry name" value="WH_DNA-bd_sf"/>
</dbReference>